<keyword evidence="9" id="KW-1185">Reference proteome</keyword>
<dbReference type="GO" id="GO:1990281">
    <property type="term" value="C:efflux pump complex"/>
    <property type="evidence" value="ECO:0007669"/>
    <property type="project" value="TreeGrafter"/>
</dbReference>
<name>A0A8K0V407_9ENTR</name>
<reference evidence="8" key="1">
    <citation type="submission" date="2021-01" db="EMBL/GenBank/DDBJ databases">
        <title>Intestinitalea alba gen. nov., sp. nov., a novel genus of the family Enterobacteriaceae, isolated from the gut of the plastic-eating mealworm Tenebrio molitor L.</title>
        <authorList>
            <person name="Yang Y."/>
        </authorList>
    </citation>
    <scope>NUCLEOTIDE SEQUENCE</scope>
    <source>
        <strain evidence="8">BIT-L3</strain>
    </source>
</reference>
<evidence type="ECO:0000256" key="6">
    <source>
        <dbReference type="ARBA" id="ARBA00023136"/>
    </source>
</evidence>
<comment type="similarity">
    <text evidence="2">Belongs to the outer membrane factor (OMF) (TC 1.B.17) family.</text>
</comment>
<dbReference type="GO" id="GO:0015562">
    <property type="term" value="F:efflux transmembrane transporter activity"/>
    <property type="evidence" value="ECO:0007669"/>
    <property type="project" value="InterPro"/>
</dbReference>
<evidence type="ECO:0000256" key="1">
    <source>
        <dbReference type="ARBA" id="ARBA00004442"/>
    </source>
</evidence>
<evidence type="ECO:0000256" key="3">
    <source>
        <dbReference type="ARBA" id="ARBA00022448"/>
    </source>
</evidence>
<dbReference type="RefSeq" id="WP_238714886.1">
    <property type="nucleotide sequence ID" value="NZ_JAEPBH010000048.1"/>
</dbReference>
<dbReference type="Proteomes" id="UP000659047">
    <property type="component" value="Unassembled WGS sequence"/>
</dbReference>
<dbReference type="PANTHER" id="PTHR30026:SF22">
    <property type="entry name" value="OUTER MEMBRANE EFFLUX PROTEIN"/>
    <property type="match status" value="1"/>
</dbReference>
<comment type="subcellular location">
    <subcellularLocation>
        <location evidence="1">Cell outer membrane</location>
    </subcellularLocation>
</comment>
<proteinExistence type="inferred from homology"/>
<protein>
    <submittedName>
        <fullName evidence="8">TolC family protein</fullName>
    </submittedName>
</protein>
<dbReference type="EMBL" id="JAEPBH010000048">
    <property type="protein sequence ID" value="MBK4716662.1"/>
    <property type="molecule type" value="Genomic_DNA"/>
</dbReference>
<dbReference type="AlphaFoldDB" id="A0A8K0V407"/>
<keyword evidence="4" id="KW-1134">Transmembrane beta strand</keyword>
<dbReference type="InterPro" id="IPR003423">
    <property type="entry name" value="OMP_efflux"/>
</dbReference>
<dbReference type="Pfam" id="PF02321">
    <property type="entry name" value="OEP"/>
    <property type="match status" value="1"/>
</dbReference>
<keyword evidence="7" id="KW-0998">Cell outer membrane</keyword>
<dbReference type="PANTHER" id="PTHR30026">
    <property type="entry name" value="OUTER MEMBRANE PROTEIN TOLC"/>
    <property type="match status" value="1"/>
</dbReference>
<sequence length="479" mass="51871">MKYLSLRTDPFGRVPKIILPLLAMAYCTPASATPFLDILRMTAAHPSIASAQDMAGAALFDVDAEKASNNLQVSAGIGAVGYSGQPGYENNYLSPHINISKVLYDHGRNAAAVEGREAEYEAQRAQIKVARESLNQQVLSLYTTAVTNARVVSVLDREIAALGDLLKRVQTIATIDSGRASEVSQVSTRLSAVVASREASYTAQQQAWQQLTQIVNKPIALTNGLPDLKKAALLPASLTVAQSALMDNPSFVVTRYRRDSANSALKVASKWTRPKWSVQLSLDSPRHNGRTEPFKAATLQLSSDASLWDGGAGMASVKGQTRRLASAEQEMEATFRTLKSQLSQLWISLPLRERQIMALSRQSASALKTWRAGETQFFAGQRPLTDLISFATDYYSSLASYEEQRVQYIATQWQIVGALGKLTDLTEKVQSLPAPAITQINAAEHNSVAPATFTSRANNAVSPADELAPEAFVTTSASH</sequence>
<evidence type="ECO:0000256" key="5">
    <source>
        <dbReference type="ARBA" id="ARBA00022692"/>
    </source>
</evidence>
<evidence type="ECO:0000256" key="4">
    <source>
        <dbReference type="ARBA" id="ARBA00022452"/>
    </source>
</evidence>
<keyword evidence="6" id="KW-0472">Membrane</keyword>
<dbReference type="Gene3D" id="1.20.1600.10">
    <property type="entry name" value="Outer membrane efflux proteins (OEP)"/>
    <property type="match status" value="1"/>
</dbReference>
<evidence type="ECO:0000256" key="2">
    <source>
        <dbReference type="ARBA" id="ARBA00007613"/>
    </source>
</evidence>
<comment type="caution">
    <text evidence="8">The sequence shown here is derived from an EMBL/GenBank/DDBJ whole genome shotgun (WGS) entry which is preliminary data.</text>
</comment>
<gene>
    <name evidence="8" type="ORF">JJB97_15255</name>
</gene>
<evidence type="ECO:0000313" key="9">
    <source>
        <dbReference type="Proteomes" id="UP000659047"/>
    </source>
</evidence>
<dbReference type="SUPFAM" id="SSF56954">
    <property type="entry name" value="Outer membrane efflux proteins (OEP)"/>
    <property type="match status" value="1"/>
</dbReference>
<keyword evidence="3" id="KW-0813">Transport</keyword>
<evidence type="ECO:0000313" key="8">
    <source>
        <dbReference type="EMBL" id="MBK4716662.1"/>
    </source>
</evidence>
<dbReference type="GO" id="GO:0009279">
    <property type="term" value="C:cell outer membrane"/>
    <property type="evidence" value="ECO:0007669"/>
    <property type="project" value="UniProtKB-SubCell"/>
</dbReference>
<organism evidence="8 9">
    <name type="scientific">Tenebrionibacter intestinalis</name>
    <dbReference type="NCBI Taxonomy" id="2799638"/>
    <lineage>
        <taxon>Bacteria</taxon>
        <taxon>Pseudomonadati</taxon>
        <taxon>Pseudomonadota</taxon>
        <taxon>Gammaproteobacteria</taxon>
        <taxon>Enterobacterales</taxon>
        <taxon>Enterobacteriaceae</taxon>
        <taxon>Tenebrionibacter/Tenebrionicola group</taxon>
        <taxon>Tenebrionibacter</taxon>
    </lineage>
</organism>
<evidence type="ECO:0000256" key="7">
    <source>
        <dbReference type="ARBA" id="ARBA00023237"/>
    </source>
</evidence>
<dbReference type="GO" id="GO:0015288">
    <property type="term" value="F:porin activity"/>
    <property type="evidence" value="ECO:0007669"/>
    <property type="project" value="TreeGrafter"/>
</dbReference>
<dbReference type="InterPro" id="IPR051906">
    <property type="entry name" value="TolC-like"/>
</dbReference>
<accession>A0A8K0V407</accession>
<keyword evidence="5" id="KW-0812">Transmembrane</keyword>